<dbReference type="RefSeq" id="WP_279931401.1">
    <property type="nucleotide sequence ID" value="NZ_JARWBG010000040.1"/>
</dbReference>
<keyword evidence="3" id="KW-1185">Reference proteome</keyword>
<dbReference type="EMBL" id="JARWBG010000040">
    <property type="protein sequence ID" value="MDH2392347.1"/>
    <property type="molecule type" value="Genomic_DNA"/>
</dbReference>
<feature type="compositionally biased region" description="Basic and acidic residues" evidence="1">
    <location>
        <begin position="252"/>
        <end position="261"/>
    </location>
</feature>
<proteinExistence type="predicted"/>
<accession>A0ABT6HUE6</accession>
<evidence type="ECO:0000313" key="2">
    <source>
        <dbReference type="EMBL" id="MDH2392347.1"/>
    </source>
</evidence>
<organism evidence="2 3">
    <name type="scientific">Streptomyces chengmaiensis</name>
    <dbReference type="NCBI Taxonomy" id="3040919"/>
    <lineage>
        <taxon>Bacteria</taxon>
        <taxon>Bacillati</taxon>
        <taxon>Actinomycetota</taxon>
        <taxon>Actinomycetes</taxon>
        <taxon>Kitasatosporales</taxon>
        <taxon>Streptomycetaceae</taxon>
        <taxon>Streptomyces</taxon>
    </lineage>
</organism>
<dbReference type="Proteomes" id="UP001223144">
    <property type="component" value="Unassembled WGS sequence"/>
</dbReference>
<name>A0ABT6HUE6_9ACTN</name>
<evidence type="ECO:0000313" key="3">
    <source>
        <dbReference type="Proteomes" id="UP001223144"/>
    </source>
</evidence>
<evidence type="ECO:0000256" key="1">
    <source>
        <dbReference type="SAM" id="MobiDB-lite"/>
    </source>
</evidence>
<protein>
    <recommendedName>
        <fullName evidence="4">DUF3987 domain-containing protein</fullName>
    </recommendedName>
</protein>
<feature type="region of interest" description="Disordered" evidence="1">
    <location>
        <begin position="410"/>
        <end position="451"/>
    </location>
</feature>
<sequence>MTQVPVAERLVVDEQLVHASLAYHFQDVSGLLSICSDADRWVGRRFTTDDAGIAAATQYVTELDARSPKGIYTQVTTLREHPSKGRGGKDLAHGLTFLWADGDFGTTGHKPGLDDMPHPVDANHVREIVLASGLPEPSGWWLSGGGYNPIWVLAEPYIIADDEGRAAVEQFTMGLQTVLGGCAYSHGCSWDTQIGNLDRLMRIPGTVNRKAEPRYTGSFPGTGEPVDLAVMQEAVQRLAPDARALLEKAAAEKRARHDARTGRTTVVAPGPRRASFPRSGGGASVFDILATELTFQDILEPAGWTHRGTAADGREKWLRPAGAEGAADSEYSLVCDDHVAVNWSERSGLPVGQQSSGRKLTVPTLWSHLHYGGDEREATRDVLRAAFDQDAQAPARALPAAVLAHVRQHCRPPTQRRDTPSPPPDDMWAGDPLSDATPAGQPEDDEAARRPRGLLPEEFWTRRAVHQHIRQAAHAEGSSGDVLFYSLLARMSAMISHRITAVSGIGGRASLNLFVAIVAASGGGKSIGTKVARSLLPPLDPEFRDGLPIGSGEGIAEAFMGTVDEETGEIHAKGPLKGDPVTKKVRKQVRHNAYFYVDEGQTLARLAERAGSVLGETLRRAAIGETLGQTNASEERTRYVAAGSYSLGMVVGFQPSTAMPVIADASTGTPQRFLWAWAADPAIPDEPPPTPGPLPVNPATLQPGDSLDIVLPERIRRMLWAEHVARNRGELAIDELDGHANLMKVKLSALLALLDGGRTDATEEDWELAEVVWASSCAVRGTLIQRAEREAEAARRREQDAKVAQELRTHQAKTDTDRTLERIARLVKKHASAVGGITFGELNRRLRSSDRDFLRRAVDVAEAHEWVFVEGDRVCVQTE</sequence>
<gene>
    <name evidence="2" type="ORF">QCN29_26930</name>
</gene>
<comment type="caution">
    <text evidence="2">The sequence shown here is derived from an EMBL/GenBank/DDBJ whole genome shotgun (WGS) entry which is preliminary data.</text>
</comment>
<feature type="region of interest" description="Disordered" evidence="1">
    <location>
        <begin position="252"/>
        <end position="279"/>
    </location>
</feature>
<evidence type="ECO:0008006" key="4">
    <source>
        <dbReference type="Google" id="ProtNLM"/>
    </source>
</evidence>
<reference evidence="2 3" key="1">
    <citation type="submission" date="2023-04" db="EMBL/GenBank/DDBJ databases">
        <title>Streptomyces chengmaiensis sp. nov. isolated from the stem of mangrove plant in Hainan.</title>
        <authorList>
            <person name="Huang X."/>
            <person name="Zhou S."/>
            <person name="Chu X."/>
            <person name="Xie Y."/>
            <person name="Lin Y."/>
        </authorList>
    </citation>
    <scope>NUCLEOTIDE SEQUENCE [LARGE SCALE GENOMIC DNA]</scope>
    <source>
        <strain evidence="2 3">HNM0663</strain>
    </source>
</reference>